<name>A0ABD2WBM6_9HYME</name>
<evidence type="ECO:0000313" key="2">
    <source>
        <dbReference type="Proteomes" id="UP001627154"/>
    </source>
</evidence>
<dbReference type="AlphaFoldDB" id="A0ABD2WBM6"/>
<reference evidence="1 2" key="1">
    <citation type="journal article" date="2024" name="bioRxiv">
        <title>A reference genome for Trichogramma kaykai: A tiny desert-dwelling parasitoid wasp with competing sex-ratio distorters.</title>
        <authorList>
            <person name="Culotta J."/>
            <person name="Lindsey A.R."/>
        </authorList>
    </citation>
    <scope>NUCLEOTIDE SEQUENCE [LARGE SCALE GENOMIC DNA]</scope>
    <source>
        <strain evidence="1 2">KSX58</strain>
    </source>
</reference>
<evidence type="ECO:0000313" key="1">
    <source>
        <dbReference type="EMBL" id="KAL3389892.1"/>
    </source>
</evidence>
<comment type="caution">
    <text evidence="1">The sequence shown here is derived from an EMBL/GenBank/DDBJ whole genome shotgun (WGS) entry which is preliminary data.</text>
</comment>
<sequence>MERRKGCSERTANRYKIVLQQDDWSVEYCQNHENHTVDQSNEANLHNNQVNRDDEMNLGNNQVNRDNDMNLNDQVIYNDDMDLSDNQVIHDHDVIVDTHQDTIEDHSSELQLPQEETISENFDVLASVMDDISENENIFPEPKTLKEFVESNEFWQTINVKSNKTSGEVFMMILKYSVTYNLSTTARINLFKLVNTIFEAPVVPNSKHMVDKFLNSEEKVEFHAVCSECSTYIGKYDENLEKNKCDKCSEDLNLADSCDDSYFLLIDPSTEFADTLEAYDEHYNYVVNFRVPSTDCIEDIYDGDQYKEFQNKLPLEKRMVKDKCLFESNSLIKARSNNSYAMLKDGSYIVIDEFIVDKVNKKELTICREVSTIDSLALPECNNYKKMRVIRKISKEQIIIETETIAKVCIYMNVDNKKYVCSVPNLIHY</sequence>
<dbReference type="Proteomes" id="UP001627154">
    <property type="component" value="Unassembled WGS sequence"/>
</dbReference>
<dbReference type="EMBL" id="JBJJXI010000122">
    <property type="protein sequence ID" value="KAL3389892.1"/>
    <property type="molecule type" value="Genomic_DNA"/>
</dbReference>
<organism evidence="1 2">
    <name type="scientific">Trichogramma kaykai</name>
    <dbReference type="NCBI Taxonomy" id="54128"/>
    <lineage>
        <taxon>Eukaryota</taxon>
        <taxon>Metazoa</taxon>
        <taxon>Ecdysozoa</taxon>
        <taxon>Arthropoda</taxon>
        <taxon>Hexapoda</taxon>
        <taxon>Insecta</taxon>
        <taxon>Pterygota</taxon>
        <taxon>Neoptera</taxon>
        <taxon>Endopterygota</taxon>
        <taxon>Hymenoptera</taxon>
        <taxon>Apocrita</taxon>
        <taxon>Proctotrupomorpha</taxon>
        <taxon>Chalcidoidea</taxon>
        <taxon>Trichogrammatidae</taxon>
        <taxon>Trichogramma</taxon>
    </lineage>
</organism>
<keyword evidence="2" id="KW-1185">Reference proteome</keyword>
<protein>
    <submittedName>
        <fullName evidence="1">Uncharacterized protein</fullName>
    </submittedName>
</protein>
<proteinExistence type="predicted"/>
<gene>
    <name evidence="1" type="ORF">TKK_015249</name>
</gene>
<accession>A0ABD2WBM6</accession>